<reference evidence="1" key="1">
    <citation type="submission" date="2023-10" db="EMBL/GenBank/DDBJ databases">
        <title>Whole genome sequencing of actinobacterial strain Amycolatopsis sp. (BCA-696) identifies the underlying plant growth-promoting genes.</title>
        <authorList>
            <person name="Gandham P."/>
            <person name="Vadla N."/>
            <person name="Saji A."/>
            <person name="Srinivas V."/>
            <person name="Ruperao P."/>
            <person name="Selvanayagam S."/>
            <person name="Saxena R.K."/>
            <person name="Rathore A."/>
            <person name="Gopalakrishnan S."/>
            <person name="Thakur V."/>
        </authorList>
    </citation>
    <scope>NUCLEOTIDE SEQUENCE</scope>
    <source>
        <strain evidence="1">BCA-696</strain>
    </source>
</reference>
<accession>A0ACD5BMQ7</accession>
<dbReference type="Proteomes" id="UP001456344">
    <property type="component" value="Chromosome"/>
</dbReference>
<organism evidence="1 2">
    <name type="scientific">Amycolatopsis coloradensis</name>
    <dbReference type="NCBI Taxonomy" id="76021"/>
    <lineage>
        <taxon>Bacteria</taxon>
        <taxon>Bacillati</taxon>
        <taxon>Actinomycetota</taxon>
        <taxon>Actinomycetes</taxon>
        <taxon>Pseudonocardiales</taxon>
        <taxon>Pseudonocardiaceae</taxon>
        <taxon>Amycolatopsis</taxon>
    </lineage>
</organism>
<protein>
    <submittedName>
        <fullName evidence="1">Uncharacterized protein</fullName>
    </submittedName>
</protein>
<sequence length="56" mass="6108">MPKVTISAKLGDGMLQHLYAEPTVVEEACGMPGDGCAWDSQCCPGHLCNWFHCQQI</sequence>
<gene>
    <name evidence="1" type="ORF">LCL61_34550</name>
</gene>
<evidence type="ECO:0000313" key="2">
    <source>
        <dbReference type="Proteomes" id="UP001456344"/>
    </source>
</evidence>
<proteinExistence type="predicted"/>
<name>A0ACD5BMQ7_9PSEU</name>
<evidence type="ECO:0000313" key="1">
    <source>
        <dbReference type="EMBL" id="WYW20683.1"/>
    </source>
</evidence>
<keyword evidence="2" id="KW-1185">Reference proteome</keyword>
<dbReference type="EMBL" id="CP150484">
    <property type="protein sequence ID" value="WYW20683.1"/>
    <property type="molecule type" value="Genomic_DNA"/>
</dbReference>